<evidence type="ECO:0000256" key="1">
    <source>
        <dbReference type="SAM" id="MobiDB-lite"/>
    </source>
</evidence>
<dbReference type="Gene3D" id="3.30.230.10">
    <property type="match status" value="1"/>
</dbReference>
<sequence>MFLSRQLSPASSLASRSFCSTCRLLQAPKRLGESSSQPLRTRSSDGTTSAIDASSERRPRTPKRDRQVDKSKSHARQSDSSESKLWRDKLLLLGPSIDSGPLRPKRPIPDGSPKTQRSPRAPPSSAPRVHREREGRVPQSNGGPSWDSIAREKDIRFIGIDLGTALPRIFSSRPTMQYTTPLFAIRLFPASALPLRPAPPFPLHAIARKRQEMKAEAACVYAVVIATKARVSKLAVERNKVRRKVMEAMGKVVNAPGMGKNLVSPEHAYIISANPEVYDAPMETLVNDVERSLVTIRKKMEKAGDVKSGAELWLPEPRYLSKDGKRW</sequence>
<feature type="compositionally biased region" description="Basic and acidic residues" evidence="1">
    <location>
        <begin position="54"/>
        <end position="84"/>
    </location>
</feature>
<name>A0A5D3ATE2_9TREE</name>
<organism evidence="2 3">
    <name type="scientific">Cryptococcus floricola</name>
    <dbReference type="NCBI Taxonomy" id="2591691"/>
    <lineage>
        <taxon>Eukaryota</taxon>
        <taxon>Fungi</taxon>
        <taxon>Dikarya</taxon>
        <taxon>Basidiomycota</taxon>
        <taxon>Agaricomycotina</taxon>
        <taxon>Tremellomycetes</taxon>
        <taxon>Tremellales</taxon>
        <taxon>Cryptococcaceae</taxon>
        <taxon>Cryptococcus</taxon>
    </lineage>
</organism>
<dbReference type="Proteomes" id="UP000322245">
    <property type="component" value="Unassembled WGS sequence"/>
</dbReference>
<protein>
    <submittedName>
        <fullName evidence="2">Uncharacterized protein</fullName>
    </submittedName>
</protein>
<feature type="region of interest" description="Disordered" evidence="1">
    <location>
        <begin position="26"/>
        <end position="84"/>
    </location>
</feature>
<feature type="compositionally biased region" description="Polar residues" evidence="1">
    <location>
        <begin position="33"/>
        <end position="52"/>
    </location>
</feature>
<proteinExistence type="predicted"/>
<accession>A0A5D3ATE2</accession>
<evidence type="ECO:0000313" key="3">
    <source>
        <dbReference type="Proteomes" id="UP000322245"/>
    </source>
</evidence>
<gene>
    <name evidence="2" type="ORF">B9479_005839</name>
</gene>
<dbReference type="InterPro" id="IPR014721">
    <property type="entry name" value="Ribsml_uS5_D2-typ_fold_subgr"/>
</dbReference>
<dbReference type="AlphaFoldDB" id="A0A5D3ATE2"/>
<evidence type="ECO:0000313" key="2">
    <source>
        <dbReference type="EMBL" id="TYJ53509.1"/>
    </source>
</evidence>
<reference evidence="2 3" key="1">
    <citation type="submission" date="2017-05" db="EMBL/GenBank/DDBJ databases">
        <title>The Genome Sequence of Tsuchiyaea wingfieldii DSM 27421.</title>
        <authorList>
            <person name="Cuomo C."/>
            <person name="Passer A."/>
            <person name="Billmyre B."/>
            <person name="Heitman J."/>
        </authorList>
    </citation>
    <scope>NUCLEOTIDE SEQUENCE [LARGE SCALE GENOMIC DNA]</scope>
    <source>
        <strain evidence="2 3">DSM 27421</strain>
    </source>
</reference>
<comment type="caution">
    <text evidence="2">The sequence shown here is derived from an EMBL/GenBank/DDBJ whole genome shotgun (WGS) entry which is preliminary data.</text>
</comment>
<keyword evidence="3" id="KW-1185">Reference proteome</keyword>
<feature type="region of interest" description="Disordered" evidence="1">
    <location>
        <begin position="96"/>
        <end position="148"/>
    </location>
</feature>
<dbReference type="EMBL" id="NIDF01000086">
    <property type="protein sequence ID" value="TYJ53509.1"/>
    <property type="molecule type" value="Genomic_DNA"/>
</dbReference>